<gene>
    <name evidence="1" type="ORF">H9701_08875</name>
</gene>
<proteinExistence type="predicted"/>
<dbReference type="Gene3D" id="2.130.10.10">
    <property type="entry name" value="YVTN repeat-like/Quinoprotein amine dehydrogenase"/>
    <property type="match status" value="1"/>
</dbReference>
<sequence>MRVPHTWFSTEFDHSRRVLRSRLRDLFASPRRWGALPLACALLVTALAGGLASCGESTASPSPAAEVLPGTSSVPESEEAALPELDLDNLLIRYPGEEVWTDLAALIPAPAAWAGQSLGGRNEIDVLNHDILSYDPGIQGAFVDPQNGWLTFSYSMGLGPISDTCVYRTHDGGRTWEEAGYLEGTGGTGPLWFSLNCAAFLDDHRAILCTGLFLGAPVFYTADGGATWVLAELPEVSDGWQA</sequence>
<dbReference type="InterPro" id="IPR015943">
    <property type="entry name" value="WD40/YVTN_repeat-like_dom_sf"/>
</dbReference>
<dbReference type="Proteomes" id="UP000823882">
    <property type="component" value="Unassembled WGS sequence"/>
</dbReference>
<evidence type="ECO:0008006" key="3">
    <source>
        <dbReference type="Google" id="ProtNLM"/>
    </source>
</evidence>
<organism evidence="1 2">
    <name type="scientific">Candidatus Intestinimonas pullistercoris</name>
    <dbReference type="NCBI Taxonomy" id="2838623"/>
    <lineage>
        <taxon>Bacteria</taxon>
        <taxon>Bacillati</taxon>
        <taxon>Bacillota</taxon>
        <taxon>Clostridia</taxon>
        <taxon>Eubacteriales</taxon>
        <taxon>Intestinimonas</taxon>
    </lineage>
</organism>
<dbReference type="SUPFAM" id="SSF50939">
    <property type="entry name" value="Sialidases"/>
    <property type="match status" value="1"/>
</dbReference>
<protein>
    <recommendedName>
        <fullName evidence="3">Photosynthesis system II assembly factor Ycf48/Hcf136-like domain-containing protein</fullName>
    </recommendedName>
</protein>
<dbReference type="EMBL" id="DWWJ01000161">
    <property type="protein sequence ID" value="HJC41649.1"/>
    <property type="molecule type" value="Genomic_DNA"/>
</dbReference>
<reference evidence="1" key="2">
    <citation type="submission" date="2021-04" db="EMBL/GenBank/DDBJ databases">
        <authorList>
            <person name="Gilroy R."/>
        </authorList>
    </citation>
    <scope>NUCLEOTIDE SEQUENCE</scope>
    <source>
        <strain evidence="1">CHK186-1790</strain>
    </source>
</reference>
<dbReference type="InterPro" id="IPR036278">
    <property type="entry name" value="Sialidase_sf"/>
</dbReference>
<evidence type="ECO:0000313" key="2">
    <source>
        <dbReference type="Proteomes" id="UP000823882"/>
    </source>
</evidence>
<accession>A0A9D2P2U6</accession>
<reference evidence="1" key="1">
    <citation type="journal article" date="2021" name="PeerJ">
        <title>Extensive microbial diversity within the chicken gut microbiome revealed by metagenomics and culture.</title>
        <authorList>
            <person name="Gilroy R."/>
            <person name="Ravi A."/>
            <person name="Getino M."/>
            <person name="Pursley I."/>
            <person name="Horton D.L."/>
            <person name="Alikhan N.F."/>
            <person name="Baker D."/>
            <person name="Gharbi K."/>
            <person name="Hall N."/>
            <person name="Watson M."/>
            <person name="Adriaenssens E.M."/>
            <person name="Foster-Nyarko E."/>
            <person name="Jarju S."/>
            <person name="Secka A."/>
            <person name="Antonio M."/>
            <person name="Oren A."/>
            <person name="Chaudhuri R.R."/>
            <person name="La Ragione R."/>
            <person name="Hildebrand F."/>
            <person name="Pallen M.J."/>
        </authorList>
    </citation>
    <scope>NUCLEOTIDE SEQUENCE</scope>
    <source>
        <strain evidence="1">CHK186-1790</strain>
    </source>
</reference>
<dbReference type="AlphaFoldDB" id="A0A9D2P2U6"/>
<evidence type="ECO:0000313" key="1">
    <source>
        <dbReference type="EMBL" id="HJC41649.1"/>
    </source>
</evidence>
<feature type="non-terminal residue" evidence="1">
    <location>
        <position position="242"/>
    </location>
</feature>
<comment type="caution">
    <text evidence="1">The sequence shown here is derived from an EMBL/GenBank/DDBJ whole genome shotgun (WGS) entry which is preliminary data.</text>
</comment>
<name>A0A9D2P2U6_9FIRM</name>